<sequence>MLLLNFLSNHISTTWDGLNFTKTTLTKAAEYINSHGTPEQKQTCTDKSVESCKNKWNTFKSSYTQVVCIKNGSGLTWSDKDSAGISPETQHVWNDLVKANPSIAPFCNKGFIHFMKIESM</sequence>
<gene>
    <name evidence="1" type="ORF">BJ212DRAFT_1260300</name>
</gene>
<keyword evidence="2" id="KW-1185">Reference proteome</keyword>
<evidence type="ECO:0008006" key="3">
    <source>
        <dbReference type="Google" id="ProtNLM"/>
    </source>
</evidence>
<dbReference type="Proteomes" id="UP000807769">
    <property type="component" value="Unassembled WGS sequence"/>
</dbReference>
<dbReference type="GeneID" id="64624119"/>
<evidence type="ECO:0000313" key="1">
    <source>
        <dbReference type="EMBL" id="KAG1824786.1"/>
    </source>
</evidence>
<comment type="caution">
    <text evidence="1">The sequence shown here is derived from an EMBL/GenBank/DDBJ whole genome shotgun (WGS) entry which is preliminary data.</text>
</comment>
<organism evidence="1 2">
    <name type="scientific">Suillus subaureus</name>
    <dbReference type="NCBI Taxonomy" id="48587"/>
    <lineage>
        <taxon>Eukaryota</taxon>
        <taxon>Fungi</taxon>
        <taxon>Dikarya</taxon>
        <taxon>Basidiomycota</taxon>
        <taxon>Agaricomycotina</taxon>
        <taxon>Agaricomycetes</taxon>
        <taxon>Agaricomycetidae</taxon>
        <taxon>Boletales</taxon>
        <taxon>Suillineae</taxon>
        <taxon>Suillaceae</taxon>
        <taxon>Suillus</taxon>
    </lineage>
</organism>
<dbReference type="RefSeq" id="XP_041198503.1">
    <property type="nucleotide sequence ID" value="XM_041330102.1"/>
</dbReference>
<dbReference type="OrthoDB" id="2671340at2759"/>
<accession>A0A9P7JIN2</accession>
<reference evidence="1" key="1">
    <citation type="journal article" date="2020" name="New Phytol.">
        <title>Comparative genomics reveals dynamic genome evolution in host specialist ectomycorrhizal fungi.</title>
        <authorList>
            <person name="Lofgren L.A."/>
            <person name="Nguyen N.H."/>
            <person name="Vilgalys R."/>
            <person name="Ruytinx J."/>
            <person name="Liao H.L."/>
            <person name="Branco S."/>
            <person name="Kuo A."/>
            <person name="LaButti K."/>
            <person name="Lipzen A."/>
            <person name="Andreopoulos W."/>
            <person name="Pangilinan J."/>
            <person name="Riley R."/>
            <person name="Hundley H."/>
            <person name="Na H."/>
            <person name="Barry K."/>
            <person name="Grigoriev I.V."/>
            <person name="Stajich J.E."/>
            <person name="Kennedy P.G."/>
        </authorList>
    </citation>
    <scope>NUCLEOTIDE SEQUENCE</scope>
    <source>
        <strain evidence="1">MN1</strain>
    </source>
</reference>
<dbReference type="EMBL" id="JABBWG010000003">
    <property type="protein sequence ID" value="KAG1824786.1"/>
    <property type="molecule type" value="Genomic_DNA"/>
</dbReference>
<protein>
    <recommendedName>
        <fullName evidence="3">Myb/SANT-like domain-containing protein</fullName>
    </recommendedName>
</protein>
<evidence type="ECO:0000313" key="2">
    <source>
        <dbReference type="Proteomes" id="UP000807769"/>
    </source>
</evidence>
<name>A0A9P7JIN2_9AGAM</name>
<proteinExistence type="predicted"/>
<dbReference type="AlphaFoldDB" id="A0A9P7JIN2"/>